<feature type="signal peptide" evidence="2">
    <location>
        <begin position="1"/>
        <end position="25"/>
    </location>
</feature>
<evidence type="ECO:0000256" key="2">
    <source>
        <dbReference type="SAM" id="SignalP"/>
    </source>
</evidence>
<evidence type="ECO:0000313" key="4">
    <source>
        <dbReference type="Proteomes" id="UP001597045"/>
    </source>
</evidence>
<evidence type="ECO:0008006" key="5">
    <source>
        <dbReference type="Google" id="ProtNLM"/>
    </source>
</evidence>
<keyword evidence="4" id="KW-1185">Reference proteome</keyword>
<keyword evidence="2" id="KW-0732">Signal</keyword>
<feature type="compositionally biased region" description="Basic and acidic residues" evidence="1">
    <location>
        <begin position="262"/>
        <end position="272"/>
    </location>
</feature>
<sequence length="272" mass="28763">MRSPALLATAVATLTIGLAAPASSAADDIPGVDQIRHSWNVRDVANVPKQGPFADINALDSDLAFSGDKVIAGNYNGFVIYDIRNPRKPKVLSQVLCPGSQNDVSVYGNLLFLSTDSSRSDSSCNSTSLPASEKNAWEGMKIFDISDATAPKYVAAVETDCGSHTHTLVPGKGGKDVYLYVSSYAPNAAFPDCQPPHDFISIIKVPLKDPTMAGVVAKPVSEPGAGDVRPRPELPRKAGVGQNTRGRVDPAVAVDVPGGQMRDVRPKVRDKP</sequence>
<comment type="caution">
    <text evidence="3">The sequence shown here is derived from an EMBL/GenBank/DDBJ whole genome shotgun (WGS) entry which is preliminary data.</text>
</comment>
<reference evidence="4" key="1">
    <citation type="journal article" date="2019" name="Int. J. Syst. Evol. Microbiol.">
        <title>The Global Catalogue of Microorganisms (GCM) 10K type strain sequencing project: providing services to taxonomists for standard genome sequencing and annotation.</title>
        <authorList>
            <consortium name="The Broad Institute Genomics Platform"/>
            <consortium name="The Broad Institute Genome Sequencing Center for Infectious Disease"/>
            <person name="Wu L."/>
            <person name="Ma J."/>
        </authorList>
    </citation>
    <scope>NUCLEOTIDE SEQUENCE [LARGE SCALE GENOMIC DNA]</scope>
    <source>
        <strain evidence="4">JCM 31486</strain>
    </source>
</reference>
<proteinExistence type="predicted"/>
<organism evidence="3 4">
    <name type="scientific">Kibdelosporangium lantanae</name>
    <dbReference type="NCBI Taxonomy" id="1497396"/>
    <lineage>
        <taxon>Bacteria</taxon>
        <taxon>Bacillati</taxon>
        <taxon>Actinomycetota</taxon>
        <taxon>Actinomycetes</taxon>
        <taxon>Pseudonocardiales</taxon>
        <taxon>Pseudonocardiaceae</taxon>
        <taxon>Kibdelosporangium</taxon>
    </lineage>
</organism>
<evidence type="ECO:0000256" key="1">
    <source>
        <dbReference type="SAM" id="MobiDB-lite"/>
    </source>
</evidence>
<accession>A0ABW3M4G1</accession>
<dbReference type="InterPro" id="IPR013211">
    <property type="entry name" value="LVIVD"/>
</dbReference>
<feature type="chain" id="PRO_5046833123" description="LVIVD repeat-containing protein" evidence="2">
    <location>
        <begin position="26"/>
        <end position="272"/>
    </location>
</feature>
<name>A0ABW3M4G1_9PSEU</name>
<dbReference type="Proteomes" id="UP001597045">
    <property type="component" value="Unassembled WGS sequence"/>
</dbReference>
<dbReference type="Pfam" id="PF08309">
    <property type="entry name" value="LVIVD"/>
    <property type="match status" value="1"/>
</dbReference>
<protein>
    <recommendedName>
        <fullName evidence="5">LVIVD repeat-containing protein</fullName>
    </recommendedName>
</protein>
<dbReference type="EMBL" id="JBHTIS010000294">
    <property type="protein sequence ID" value="MFD1045423.1"/>
    <property type="molecule type" value="Genomic_DNA"/>
</dbReference>
<evidence type="ECO:0000313" key="3">
    <source>
        <dbReference type="EMBL" id="MFD1045423.1"/>
    </source>
</evidence>
<feature type="region of interest" description="Disordered" evidence="1">
    <location>
        <begin position="217"/>
        <end position="272"/>
    </location>
</feature>
<gene>
    <name evidence="3" type="ORF">ACFQ1S_07385</name>
</gene>